<dbReference type="EMBL" id="MN740944">
    <property type="protein sequence ID" value="QHU19129.1"/>
    <property type="molecule type" value="Genomic_DNA"/>
</dbReference>
<protein>
    <recommendedName>
        <fullName evidence="1">JmjC domain-containing protein</fullName>
    </recommendedName>
</protein>
<dbReference type="InterPro" id="IPR041667">
    <property type="entry name" value="Cupin_8"/>
</dbReference>
<dbReference type="InterPro" id="IPR003347">
    <property type="entry name" value="JmjC_dom"/>
</dbReference>
<dbReference type="PANTHER" id="PTHR12461">
    <property type="entry name" value="HYPOXIA-INDUCIBLE FACTOR 1 ALPHA INHIBITOR-RELATED"/>
    <property type="match status" value="1"/>
</dbReference>
<dbReference type="SUPFAM" id="SSF51197">
    <property type="entry name" value="Clavaminate synthase-like"/>
    <property type="match status" value="1"/>
</dbReference>
<evidence type="ECO:0000259" key="1">
    <source>
        <dbReference type="PROSITE" id="PS51184"/>
    </source>
</evidence>
<dbReference type="Pfam" id="PF13621">
    <property type="entry name" value="Cupin_8"/>
    <property type="match status" value="1"/>
</dbReference>
<accession>A0A6C0KND0</accession>
<dbReference type="AlphaFoldDB" id="A0A6C0KND0"/>
<dbReference type="Gene3D" id="2.60.120.650">
    <property type="entry name" value="Cupin"/>
    <property type="match status" value="1"/>
</dbReference>
<organism evidence="2">
    <name type="scientific">viral metagenome</name>
    <dbReference type="NCBI Taxonomy" id="1070528"/>
    <lineage>
        <taxon>unclassified sequences</taxon>
        <taxon>metagenomes</taxon>
        <taxon>organismal metagenomes</taxon>
    </lineage>
</organism>
<proteinExistence type="predicted"/>
<feature type="domain" description="JmjC" evidence="1">
    <location>
        <begin position="141"/>
        <end position="296"/>
    </location>
</feature>
<evidence type="ECO:0000313" key="2">
    <source>
        <dbReference type="EMBL" id="QHU19129.1"/>
    </source>
</evidence>
<dbReference type="PANTHER" id="PTHR12461:SF105">
    <property type="entry name" value="HYPOXIA-INDUCIBLE FACTOR 1-ALPHA INHIBITOR"/>
    <property type="match status" value="1"/>
</dbReference>
<reference evidence="2" key="1">
    <citation type="journal article" date="2020" name="Nature">
        <title>Giant virus diversity and host interactions through global metagenomics.</title>
        <authorList>
            <person name="Schulz F."/>
            <person name="Roux S."/>
            <person name="Paez-Espino D."/>
            <person name="Jungbluth S."/>
            <person name="Walsh D.A."/>
            <person name="Denef V.J."/>
            <person name="McMahon K.D."/>
            <person name="Konstantinidis K.T."/>
            <person name="Eloe-Fadrosh E.A."/>
            <person name="Kyrpides N.C."/>
            <person name="Woyke T."/>
        </authorList>
    </citation>
    <scope>NUCLEOTIDE SEQUENCE</scope>
    <source>
        <strain evidence="2">GVMAG-S-3300013014-104</strain>
    </source>
</reference>
<name>A0A6C0KND0_9ZZZZ</name>
<sequence>MAIKRIIRNFIESNNNLNYIINKLILQDNNPNYYISNKLFKFCLNNVEDPIFLNELTNILKNISTRKDIDPLPIRKITNLSRNNFNREKLKMYTDNFNTPCVFTFNENFDKLKDLRENILNSDIKIIYCKETATYSKSANFDSKKHNIFNQHIEKNDLLDIIPGLSDYLLIGDVFISKKGDFTGLHNEIEQTLNIQIEGKKKWVLIDPKYSEDLLPVKSTNIINYYSLYSNNKVMFDKFHKKITRYEVELLENDCLFIPSWMYHAIDTKEDSLSLSLRYKVGSIHNELYFPENIFNKLINHLNFNNIVTSGNNDDIFNFIIKIILEKLIGVEYNIEETKKQLYYKYINNLVETYLKQTNTSS</sequence>
<dbReference type="PROSITE" id="PS51184">
    <property type="entry name" value="JMJC"/>
    <property type="match status" value="1"/>
</dbReference>